<dbReference type="EC" id="3.5.1.19" evidence="3"/>
<gene>
    <name evidence="3" type="ORF">AVDCRST_MAG82-3705</name>
</gene>
<dbReference type="GO" id="GO:0008936">
    <property type="term" value="F:nicotinamidase activity"/>
    <property type="evidence" value="ECO:0007669"/>
    <property type="project" value="UniProtKB-EC"/>
</dbReference>
<proteinExistence type="predicted"/>
<dbReference type="AlphaFoldDB" id="A0A6J4QRL6"/>
<sequence>MLRTIEIPEYEVQAGVRVDSRRTALIVGDMQNDFVKEGGTLVVPDAEGTIQPIRGLLDLARGSGMKVVFTQDTHNDGDPEWEIWGEHCREGSWGWQVVDELAPREDEATVRKPRYDAFYGTQLEHMLRQWGVDTLIICGTVANICVFYTAAGAAMRWFNVVVPKDCISSFNDFDMEASLSQTATLLGEVVSSGDIEIGEPETEEVYRSKLEEAAARERGGS</sequence>
<dbReference type="EMBL" id="CADCVA010000453">
    <property type="protein sequence ID" value="CAA9449960.1"/>
    <property type="molecule type" value="Genomic_DNA"/>
</dbReference>
<organism evidence="3">
    <name type="scientific">uncultured Rubrobacteraceae bacterium</name>
    <dbReference type="NCBI Taxonomy" id="349277"/>
    <lineage>
        <taxon>Bacteria</taxon>
        <taxon>Bacillati</taxon>
        <taxon>Actinomycetota</taxon>
        <taxon>Rubrobacteria</taxon>
        <taxon>Rubrobacterales</taxon>
        <taxon>Rubrobacteraceae</taxon>
        <taxon>environmental samples</taxon>
    </lineage>
</organism>
<dbReference type="PANTHER" id="PTHR43540">
    <property type="entry name" value="PEROXYUREIDOACRYLATE/UREIDOACRYLATE AMIDOHYDROLASE-RELATED"/>
    <property type="match status" value="1"/>
</dbReference>
<dbReference type="SUPFAM" id="SSF52499">
    <property type="entry name" value="Isochorismatase-like hydrolases"/>
    <property type="match status" value="1"/>
</dbReference>
<evidence type="ECO:0000313" key="3">
    <source>
        <dbReference type="EMBL" id="CAA9449960.1"/>
    </source>
</evidence>
<evidence type="ECO:0000259" key="2">
    <source>
        <dbReference type="Pfam" id="PF00857"/>
    </source>
</evidence>
<dbReference type="PANTHER" id="PTHR43540:SF6">
    <property type="entry name" value="ISOCHORISMATASE-LIKE DOMAIN-CONTAINING PROTEIN"/>
    <property type="match status" value="1"/>
</dbReference>
<name>A0A6J4QRL6_9ACTN</name>
<feature type="domain" description="Isochorismatase-like" evidence="2">
    <location>
        <begin position="23"/>
        <end position="192"/>
    </location>
</feature>
<keyword evidence="1 3" id="KW-0378">Hydrolase</keyword>
<reference evidence="3" key="1">
    <citation type="submission" date="2020-02" db="EMBL/GenBank/DDBJ databases">
        <authorList>
            <person name="Meier V. D."/>
        </authorList>
    </citation>
    <scope>NUCLEOTIDE SEQUENCE</scope>
    <source>
        <strain evidence="3">AVDCRST_MAG82</strain>
    </source>
</reference>
<dbReference type="Gene3D" id="3.40.50.850">
    <property type="entry name" value="Isochorismatase-like"/>
    <property type="match status" value="1"/>
</dbReference>
<dbReference type="InterPro" id="IPR036380">
    <property type="entry name" value="Isochorismatase-like_sf"/>
</dbReference>
<dbReference type="InterPro" id="IPR050272">
    <property type="entry name" value="Isochorismatase-like_hydrls"/>
</dbReference>
<protein>
    <submittedName>
        <fullName evidence="3">Nicotinamidase</fullName>
        <ecNumber evidence="3">3.5.1.19</ecNumber>
    </submittedName>
</protein>
<evidence type="ECO:0000256" key="1">
    <source>
        <dbReference type="ARBA" id="ARBA00022801"/>
    </source>
</evidence>
<dbReference type="Pfam" id="PF00857">
    <property type="entry name" value="Isochorismatase"/>
    <property type="match status" value="1"/>
</dbReference>
<accession>A0A6J4QRL6</accession>
<dbReference type="InterPro" id="IPR000868">
    <property type="entry name" value="Isochorismatase-like_dom"/>
</dbReference>
<dbReference type="CDD" id="cd00431">
    <property type="entry name" value="cysteine_hydrolases"/>
    <property type="match status" value="1"/>
</dbReference>